<feature type="transmembrane region" description="Helical" evidence="8">
    <location>
        <begin position="292"/>
        <end position="310"/>
    </location>
</feature>
<keyword evidence="4 8" id="KW-0812">Transmembrane</keyword>
<sequence length="827" mass="91589">MDNAAEQANAAGQGRNNEAEDGYRARPREFKLGPLVFNPVVTILGIVILWSFAIWAMVDQQNAKAALEDWKAWISWTFTWLYIGSQDVWIIFLFVVYYKFGHVKLGPEDAKPEFSNVSYFMMIYSCGVAVGLFFYGVSEPLYHLSGNRYAAAGYHTDNEKAQQAINLTLYHWGLHGWCVYCLVAVLMGFCCYLKGLPMTMRSCLHPMIGNQVNGWVGDIIDAMSIVVVVFGVCTSLGLGAMQIVTGLTRLQIVPQDASSEVITNTSLVVIWIITAVAATSVALGVHRGIKPLSQLGFLIAVFLWFVVFILDDTWYMLNVLSQSIGYHFQWLMQLGWHCDAFEYLKGGYCVNATGAFPVSEFQGVALDNALACANVNDALGKSSVFQWIPSVGAANDGKSANPAWMSWWTIFYWGWWIAWSPFVGTFLARISRNRTVREVINYSLCAPLLYAFLWFAVFGGAGIKMHRAAIEQEAQATLLGVVEQIKVEGFNHGPQCFNSGPVQKNGVEVMAAIGTSSALGPLHGPVCKFDYSDADGIWFDLLQQYHGLGDFLSVVTIIGIILYFVTSSDSGSLVVDMMSSNGDMHPHIISRLFWSVTEGAVATGLIVSGGADALKALQAASICSGLPYTFFLCIMCTCLWRALDKHVNPEKAETPKWKFAMLDGIFDAIEFVFSLGSHSFPAGHIWWNFVLAVLCPVWLMWGVVHKCNNQHTLFGSIRMWNNGILISSAIFFFGFIVLYCVWAAVPGLYGLAWISYAAFTQILAIVRNHIRTSRGIDGNVLEDCFTCLLAYPQVICQLHYEDFTPPPAQPVIGLRKGSIQCQPIEEL</sequence>
<dbReference type="AlphaFoldDB" id="A0A7S4CB01"/>
<evidence type="ECO:0008006" key="10">
    <source>
        <dbReference type="Google" id="ProtNLM"/>
    </source>
</evidence>
<keyword evidence="5 8" id="KW-1133">Transmembrane helix</keyword>
<accession>A0A7S4CB01</accession>
<dbReference type="PANTHER" id="PTHR30047:SF7">
    <property type="entry name" value="HIGH-AFFINITY CHOLINE TRANSPORT PROTEIN"/>
    <property type="match status" value="1"/>
</dbReference>
<feature type="transmembrane region" description="Helical" evidence="8">
    <location>
        <begin position="261"/>
        <end position="285"/>
    </location>
</feature>
<dbReference type="InterPro" id="IPR000060">
    <property type="entry name" value="BCCT_transptr"/>
</dbReference>
<feature type="transmembrane region" description="Helical" evidence="8">
    <location>
        <begin position="750"/>
        <end position="766"/>
    </location>
</feature>
<feature type="transmembrane region" description="Helical" evidence="8">
    <location>
        <begin position="35"/>
        <end position="58"/>
    </location>
</feature>
<feature type="transmembrane region" description="Helical" evidence="8">
    <location>
        <begin position="619"/>
        <end position="640"/>
    </location>
</feature>
<reference evidence="9" key="1">
    <citation type="submission" date="2021-01" db="EMBL/GenBank/DDBJ databases">
        <authorList>
            <person name="Corre E."/>
            <person name="Pelletier E."/>
            <person name="Niang G."/>
            <person name="Scheremetjew M."/>
            <person name="Finn R."/>
            <person name="Kale V."/>
            <person name="Holt S."/>
            <person name="Cochrane G."/>
            <person name="Meng A."/>
            <person name="Brown T."/>
            <person name="Cohen L."/>
        </authorList>
    </citation>
    <scope>NUCLEOTIDE SEQUENCE</scope>
    <source>
        <strain evidence="9">CCMP1594</strain>
    </source>
</reference>
<dbReference type="Pfam" id="PF02028">
    <property type="entry name" value="BCCT"/>
    <property type="match status" value="3"/>
</dbReference>
<keyword evidence="6 8" id="KW-0472">Membrane</keyword>
<feature type="transmembrane region" description="Helical" evidence="8">
    <location>
        <begin position="174"/>
        <end position="193"/>
    </location>
</feature>
<evidence type="ECO:0000256" key="3">
    <source>
        <dbReference type="ARBA" id="ARBA00022475"/>
    </source>
</evidence>
<feature type="transmembrane region" description="Helical" evidence="8">
    <location>
        <begin position="685"/>
        <end position="704"/>
    </location>
</feature>
<evidence type="ECO:0000313" key="9">
    <source>
        <dbReference type="EMBL" id="CAE0792173.1"/>
    </source>
</evidence>
<dbReference type="GO" id="GO:0005886">
    <property type="term" value="C:plasma membrane"/>
    <property type="evidence" value="ECO:0007669"/>
    <property type="project" value="UniProtKB-SubCell"/>
</dbReference>
<keyword evidence="3" id="KW-1003">Cell membrane</keyword>
<feature type="transmembrane region" description="Helical" evidence="8">
    <location>
        <begin position="119"/>
        <end position="137"/>
    </location>
</feature>
<evidence type="ECO:0000256" key="6">
    <source>
        <dbReference type="ARBA" id="ARBA00023136"/>
    </source>
</evidence>
<evidence type="ECO:0000256" key="1">
    <source>
        <dbReference type="ARBA" id="ARBA00004651"/>
    </source>
</evidence>
<feature type="transmembrane region" description="Helical" evidence="8">
    <location>
        <begin position="724"/>
        <end position="744"/>
    </location>
</feature>
<dbReference type="EMBL" id="HBJA01010484">
    <property type="protein sequence ID" value="CAE0792173.1"/>
    <property type="molecule type" value="Transcribed_RNA"/>
</dbReference>
<feature type="transmembrane region" description="Helical" evidence="8">
    <location>
        <begin position="405"/>
        <end position="427"/>
    </location>
</feature>
<dbReference type="PANTHER" id="PTHR30047">
    <property type="entry name" value="HIGH-AFFINITY CHOLINE TRANSPORT PROTEIN-RELATED"/>
    <property type="match status" value="1"/>
</dbReference>
<evidence type="ECO:0000256" key="4">
    <source>
        <dbReference type="ARBA" id="ARBA00022692"/>
    </source>
</evidence>
<proteinExistence type="predicted"/>
<evidence type="ECO:0000256" key="7">
    <source>
        <dbReference type="SAM" id="MobiDB-lite"/>
    </source>
</evidence>
<feature type="transmembrane region" description="Helical" evidence="8">
    <location>
        <begin position="439"/>
        <end position="457"/>
    </location>
</feature>
<feature type="region of interest" description="Disordered" evidence="7">
    <location>
        <begin position="1"/>
        <end position="21"/>
    </location>
</feature>
<name>A0A7S4CB01_9EUGL</name>
<dbReference type="GO" id="GO:0022857">
    <property type="term" value="F:transmembrane transporter activity"/>
    <property type="evidence" value="ECO:0007669"/>
    <property type="project" value="InterPro"/>
</dbReference>
<feature type="transmembrane region" description="Helical" evidence="8">
    <location>
        <begin position="78"/>
        <end position="98"/>
    </location>
</feature>
<comment type="subcellular location">
    <subcellularLocation>
        <location evidence="1">Cell membrane</location>
        <topology evidence="1">Multi-pass membrane protein</topology>
    </subcellularLocation>
</comment>
<organism evidence="9">
    <name type="scientific">Eutreptiella gymnastica</name>
    <dbReference type="NCBI Taxonomy" id="73025"/>
    <lineage>
        <taxon>Eukaryota</taxon>
        <taxon>Discoba</taxon>
        <taxon>Euglenozoa</taxon>
        <taxon>Euglenida</taxon>
        <taxon>Spirocuta</taxon>
        <taxon>Euglenophyceae</taxon>
        <taxon>Eutreptiales</taxon>
        <taxon>Eutreptiaceae</taxon>
        <taxon>Eutreptiella</taxon>
    </lineage>
</organism>
<feature type="transmembrane region" description="Helical" evidence="8">
    <location>
        <begin position="548"/>
        <end position="567"/>
    </location>
</feature>
<protein>
    <recommendedName>
        <fullName evidence="10">Transporter</fullName>
    </recommendedName>
</protein>
<feature type="compositionally biased region" description="Low complexity" evidence="7">
    <location>
        <begin position="1"/>
        <end position="16"/>
    </location>
</feature>
<feature type="transmembrane region" description="Helical" evidence="8">
    <location>
        <begin position="214"/>
        <end position="241"/>
    </location>
</feature>
<keyword evidence="2" id="KW-0813">Transport</keyword>
<gene>
    <name evidence="9" type="ORF">EGYM00163_LOCUS3289</name>
</gene>
<evidence type="ECO:0000256" key="2">
    <source>
        <dbReference type="ARBA" id="ARBA00022448"/>
    </source>
</evidence>
<evidence type="ECO:0000256" key="5">
    <source>
        <dbReference type="ARBA" id="ARBA00022989"/>
    </source>
</evidence>
<evidence type="ECO:0000256" key="8">
    <source>
        <dbReference type="SAM" id="Phobius"/>
    </source>
</evidence>